<dbReference type="AlphaFoldDB" id="A0A0F9IYA9"/>
<reference evidence="2" key="1">
    <citation type="journal article" date="2015" name="Nature">
        <title>Complex archaea that bridge the gap between prokaryotes and eukaryotes.</title>
        <authorList>
            <person name="Spang A."/>
            <person name="Saw J.H."/>
            <person name="Jorgensen S.L."/>
            <person name="Zaremba-Niedzwiedzka K."/>
            <person name="Martijn J."/>
            <person name="Lind A.E."/>
            <person name="van Eijk R."/>
            <person name="Schleper C."/>
            <person name="Guy L."/>
            <person name="Ettema T.J."/>
        </authorList>
    </citation>
    <scope>NUCLEOTIDE SEQUENCE</scope>
</reference>
<proteinExistence type="predicted"/>
<name>A0A0F9IYA9_9ZZZZ</name>
<feature type="region of interest" description="Disordered" evidence="1">
    <location>
        <begin position="93"/>
        <end position="113"/>
    </location>
</feature>
<sequence length="129" mass="14331">MIDAKDGKITGSRPELQVEIPLLTKEVGFVRELARAFRRIVGGGQTYPNANWKWVCRRTADSLDLLADRLMEYRRLRTRTPWHLSTASSSVDVVGSAASAPPTDRLGAGTTTQANQADEEDIFRLLEMA</sequence>
<accession>A0A0F9IYA9</accession>
<evidence type="ECO:0000256" key="1">
    <source>
        <dbReference type="SAM" id="MobiDB-lite"/>
    </source>
</evidence>
<comment type="caution">
    <text evidence="2">The sequence shown here is derived from an EMBL/GenBank/DDBJ whole genome shotgun (WGS) entry which is preliminary data.</text>
</comment>
<dbReference type="EMBL" id="LAZR01019575">
    <property type="protein sequence ID" value="KKL92032.1"/>
    <property type="molecule type" value="Genomic_DNA"/>
</dbReference>
<gene>
    <name evidence="2" type="ORF">LCGC14_1888770</name>
</gene>
<protein>
    <submittedName>
        <fullName evidence="2">Uncharacterized protein</fullName>
    </submittedName>
</protein>
<evidence type="ECO:0000313" key="2">
    <source>
        <dbReference type="EMBL" id="KKL92032.1"/>
    </source>
</evidence>
<organism evidence="2">
    <name type="scientific">marine sediment metagenome</name>
    <dbReference type="NCBI Taxonomy" id="412755"/>
    <lineage>
        <taxon>unclassified sequences</taxon>
        <taxon>metagenomes</taxon>
        <taxon>ecological metagenomes</taxon>
    </lineage>
</organism>